<feature type="region of interest" description="Disordered" evidence="1">
    <location>
        <begin position="22"/>
        <end position="42"/>
    </location>
</feature>
<evidence type="ECO:0000313" key="3">
    <source>
        <dbReference type="Proteomes" id="UP001237642"/>
    </source>
</evidence>
<organism evidence="2 3">
    <name type="scientific">Heracleum sosnowskyi</name>
    <dbReference type="NCBI Taxonomy" id="360622"/>
    <lineage>
        <taxon>Eukaryota</taxon>
        <taxon>Viridiplantae</taxon>
        <taxon>Streptophyta</taxon>
        <taxon>Embryophyta</taxon>
        <taxon>Tracheophyta</taxon>
        <taxon>Spermatophyta</taxon>
        <taxon>Magnoliopsida</taxon>
        <taxon>eudicotyledons</taxon>
        <taxon>Gunneridae</taxon>
        <taxon>Pentapetalae</taxon>
        <taxon>asterids</taxon>
        <taxon>campanulids</taxon>
        <taxon>Apiales</taxon>
        <taxon>Apiaceae</taxon>
        <taxon>Apioideae</taxon>
        <taxon>apioid superclade</taxon>
        <taxon>Tordylieae</taxon>
        <taxon>Tordyliinae</taxon>
        <taxon>Heracleum</taxon>
    </lineage>
</organism>
<reference evidence="2" key="2">
    <citation type="submission" date="2023-05" db="EMBL/GenBank/DDBJ databases">
        <authorList>
            <person name="Schelkunov M.I."/>
        </authorList>
    </citation>
    <scope>NUCLEOTIDE SEQUENCE</scope>
    <source>
        <strain evidence="2">Hsosn_3</strain>
        <tissue evidence="2">Leaf</tissue>
    </source>
</reference>
<dbReference type="EMBL" id="JAUIZM010000005">
    <property type="protein sequence ID" value="KAK1383070.1"/>
    <property type="molecule type" value="Genomic_DNA"/>
</dbReference>
<feature type="region of interest" description="Disordered" evidence="1">
    <location>
        <begin position="61"/>
        <end position="104"/>
    </location>
</feature>
<protein>
    <submittedName>
        <fullName evidence="2">Uncharacterized protein</fullName>
    </submittedName>
</protein>
<evidence type="ECO:0000256" key="1">
    <source>
        <dbReference type="SAM" id="MobiDB-lite"/>
    </source>
</evidence>
<keyword evidence="3" id="KW-1185">Reference proteome</keyword>
<accession>A0AAD8MNF2</accession>
<comment type="caution">
    <text evidence="2">The sequence shown here is derived from an EMBL/GenBank/DDBJ whole genome shotgun (WGS) entry which is preliminary data.</text>
</comment>
<reference evidence="2" key="1">
    <citation type="submission" date="2023-02" db="EMBL/GenBank/DDBJ databases">
        <title>Genome of toxic invasive species Heracleum sosnowskyi carries increased number of genes despite the absence of recent whole-genome duplications.</title>
        <authorList>
            <person name="Schelkunov M."/>
            <person name="Shtratnikova V."/>
            <person name="Makarenko M."/>
            <person name="Klepikova A."/>
            <person name="Omelchenko D."/>
            <person name="Novikova G."/>
            <person name="Obukhova E."/>
            <person name="Bogdanov V."/>
            <person name="Penin A."/>
            <person name="Logacheva M."/>
        </authorList>
    </citation>
    <scope>NUCLEOTIDE SEQUENCE</scope>
    <source>
        <strain evidence="2">Hsosn_3</strain>
        <tissue evidence="2">Leaf</tissue>
    </source>
</reference>
<proteinExistence type="predicted"/>
<sequence>MTKKDVIANMFGVKLSAVITTHPPLQSNNKGSRKRIVGPAEKSVDGRDRVRIMCKICKKKSYHDSRNCPQKGLEKNLSVHQVEEPLNGDDTEMSDRNEDEEYIE</sequence>
<gene>
    <name evidence="2" type="ORF">POM88_020805</name>
</gene>
<evidence type="ECO:0000313" key="2">
    <source>
        <dbReference type="EMBL" id="KAK1383070.1"/>
    </source>
</evidence>
<dbReference type="AlphaFoldDB" id="A0AAD8MNF2"/>
<dbReference type="Proteomes" id="UP001237642">
    <property type="component" value="Unassembled WGS sequence"/>
</dbReference>
<name>A0AAD8MNF2_9APIA</name>
<feature type="compositionally biased region" description="Acidic residues" evidence="1">
    <location>
        <begin position="86"/>
        <end position="104"/>
    </location>
</feature>